<evidence type="ECO:0000256" key="2">
    <source>
        <dbReference type="ARBA" id="ARBA00022692"/>
    </source>
</evidence>
<keyword evidence="7" id="KW-0436">Ligase</keyword>
<evidence type="ECO:0000313" key="7">
    <source>
        <dbReference type="EMBL" id="SFD80061.1"/>
    </source>
</evidence>
<dbReference type="RefSeq" id="WP_010527924.1">
    <property type="nucleotide sequence ID" value="NZ_AFSL01000065.1"/>
</dbReference>
<feature type="transmembrane region" description="Helical" evidence="5">
    <location>
        <begin position="132"/>
        <end position="150"/>
    </location>
</feature>
<dbReference type="InterPro" id="IPR007016">
    <property type="entry name" value="O-antigen_ligase-rel_domated"/>
</dbReference>
<dbReference type="Proteomes" id="UP000181976">
    <property type="component" value="Unassembled WGS sequence"/>
</dbReference>
<keyword evidence="2 5" id="KW-0812">Transmembrane</keyword>
<dbReference type="AlphaFoldDB" id="A0A1I1VAE2"/>
<feature type="transmembrane region" description="Helical" evidence="5">
    <location>
        <begin position="367"/>
        <end position="385"/>
    </location>
</feature>
<evidence type="ECO:0000256" key="5">
    <source>
        <dbReference type="SAM" id="Phobius"/>
    </source>
</evidence>
<evidence type="ECO:0000259" key="6">
    <source>
        <dbReference type="Pfam" id="PF04932"/>
    </source>
</evidence>
<feature type="transmembrane region" description="Helical" evidence="5">
    <location>
        <begin position="342"/>
        <end position="360"/>
    </location>
</feature>
<reference evidence="7 8" key="1">
    <citation type="submission" date="2016-10" db="EMBL/GenBank/DDBJ databases">
        <authorList>
            <person name="de Groot N.N."/>
        </authorList>
    </citation>
    <scope>NUCLEOTIDE SEQUENCE [LARGE SCALE GENOMIC DNA]</scope>
    <source>
        <strain evidence="7 8">DSM 19012</strain>
    </source>
</reference>
<protein>
    <submittedName>
        <fullName evidence="7">O-Antigen ligase</fullName>
    </submittedName>
</protein>
<feature type="transmembrane region" description="Helical" evidence="5">
    <location>
        <begin position="214"/>
        <end position="241"/>
    </location>
</feature>
<dbReference type="GO" id="GO:0016874">
    <property type="term" value="F:ligase activity"/>
    <property type="evidence" value="ECO:0007669"/>
    <property type="project" value="UniProtKB-KW"/>
</dbReference>
<name>A0A1I1VAE2_9BACT</name>
<evidence type="ECO:0000256" key="3">
    <source>
        <dbReference type="ARBA" id="ARBA00022989"/>
    </source>
</evidence>
<feature type="transmembrane region" description="Helical" evidence="5">
    <location>
        <begin position="68"/>
        <end position="88"/>
    </location>
</feature>
<feature type="transmembrane region" description="Helical" evidence="5">
    <location>
        <begin position="43"/>
        <end position="62"/>
    </location>
</feature>
<feature type="transmembrane region" description="Helical" evidence="5">
    <location>
        <begin position="253"/>
        <end position="275"/>
    </location>
</feature>
<dbReference type="eggNOG" id="ENOG502ZYPT">
    <property type="taxonomic scope" value="Bacteria"/>
</dbReference>
<keyword evidence="3 5" id="KW-1133">Transmembrane helix</keyword>
<dbReference type="EMBL" id="FONA01000002">
    <property type="protein sequence ID" value="SFD80061.1"/>
    <property type="molecule type" value="Genomic_DNA"/>
</dbReference>
<dbReference type="InParanoid" id="A0A1I1VAE2"/>
<keyword evidence="4 5" id="KW-0472">Membrane</keyword>
<dbReference type="OrthoDB" id="1111493at2"/>
<gene>
    <name evidence="7" type="ORF">SAMN05444380_102102</name>
</gene>
<keyword evidence="8" id="KW-1185">Reference proteome</keyword>
<proteinExistence type="predicted"/>
<accession>A0A1I1VAE2</accession>
<evidence type="ECO:0000256" key="4">
    <source>
        <dbReference type="ARBA" id="ARBA00023136"/>
    </source>
</evidence>
<sequence>MVTENKRVYSFGFWAHWYFIALVLSPLICYLDYMTINQGFERIYGSTIVLFAVLLLLARGTQNVVFRYYLPAGIILAIYFMIWDLVLWQDVIARKGIFYEFFLNRTLQTVAVLFVVDNLIFSHRLIDTLVRLMKGLIVLGVVVSFIQVVYDPFFFTPDHFRESMLHYDWGSNVLQVRRLSVFGFTDVNDVGLSFLPIVALVTGYEVKEKNRIPVLYLVLSFFIVVVNNSRYIQLGFFIAAAPALFYQKKIIRNAIVAILGFAVLIVLMGVVLQLVGYDVSRYIEERLLDEAGGNTRILAFEVFKQFFPENPFFGTGQHLTEDVIIAIANRSSQIHVGYLSHLFSYGIVGTFLAFLFWGLVTARLWRVAKKTGFYGSFFGFMVFLWANVTMVYYWIFTFGLILCYLFASYYDSKEESA</sequence>
<evidence type="ECO:0000256" key="1">
    <source>
        <dbReference type="ARBA" id="ARBA00004141"/>
    </source>
</evidence>
<dbReference type="STRING" id="385682.SAMN05444380_102102"/>
<dbReference type="GO" id="GO:0016020">
    <property type="term" value="C:membrane"/>
    <property type="evidence" value="ECO:0007669"/>
    <property type="project" value="UniProtKB-SubCell"/>
</dbReference>
<organism evidence="7 8">
    <name type="scientific">Thermophagus xiamenensis</name>
    <dbReference type="NCBI Taxonomy" id="385682"/>
    <lineage>
        <taxon>Bacteria</taxon>
        <taxon>Pseudomonadati</taxon>
        <taxon>Bacteroidota</taxon>
        <taxon>Bacteroidia</taxon>
        <taxon>Marinilabiliales</taxon>
        <taxon>Marinilabiliaceae</taxon>
        <taxon>Thermophagus</taxon>
    </lineage>
</organism>
<comment type="subcellular location">
    <subcellularLocation>
        <location evidence="1">Membrane</location>
        <topology evidence="1">Multi-pass membrane protein</topology>
    </subcellularLocation>
</comment>
<feature type="domain" description="O-antigen ligase-related" evidence="6">
    <location>
        <begin position="216"/>
        <end position="353"/>
    </location>
</feature>
<feature type="transmembrane region" description="Helical" evidence="5">
    <location>
        <begin position="12"/>
        <end position="31"/>
    </location>
</feature>
<dbReference type="Pfam" id="PF04932">
    <property type="entry name" value="Wzy_C"/>
    <property type="match status" value="1"/>
</dbReference>
<evidence type="ECO:0000313" key="8">
    <source>
        <dbReference type="Proteomes" id="UP000181976"/>
    </source>
</evidence>